<sequence length="254" mass="28886">MLRFSLQRVRNFKSLRPELFALGNSRFSTATEPSSKQRNPPVRFNIENVLFVWEENSSYGCFLKKIDLISATQQVVSQIPLTSNEEFKAAVSAAKQAFPAWRNTPVTTRQRIMFKLQQLIRRDIDKLAMNITTEQGKTLKDAHGDVFRGLEVVEHACGMATLQMGEFIPNVSSGIDTYSIREPLGVCAGICPFNFPAMIPLWVNMQNAFHQWKTEATGYYFLKDKLKIEELALTGEAKRLLYAWPLEALHYGST</sequence>
<proteinExistence type="inferred from homology"/>
<gene>
    <name evidence="3" type="primary">ALDH6B2_8</name>
    <name evidence="3" type="ORF">CK203_101094</name>
</gene>
<dbReference type="AlphaFoldDB" id="A0A438CFE7"/>
<evidence type="ECO:0000256" key="1">
    <source>
        <dbReference type="ARBA" id="ARBA00009986"/>
    </source>
</evidence>
<dbReference type="GO" id="GO:0004491">
    <property type="term" value="F:methylmalonate-semialdehyde dehydrogenase (acylating, NAD) activity"/>
    <property type="evidence" value="ECO:0007669"/>
    <property type="project" value="InterPro"/>
</dbReference>
<evidence type="ECO:0000313" key="3">
    <source>
        <dbReference type="EMBL" id="RVW21937.1"/>
    </source>
</evidence>
<name>A0A438CFE7_VITVI</name>
<comment type="similarity">
    <text evidence="1">Belongs to the aldehyde dehydrogenase family.</text>
</comment>
<dbReference type="InterPro" id="IPR016162">
    <property type="entry name" value="Ald_DH_N"/>
</dbReference>
<reference evidence="3 4" key="1">
    <citation type="journal article" date="2018" name="PLoS Genet.">
        <title>Population sequencing reveals clonal diversity and ancestral inbreeding in the grapevine cultivar Chardonnay.</title>
        <authorList>
            <person name="Roach M.J."/>
            <person name="Johnson D.L."/>
            <person name="Bohlmann J."/>
            <person name="van Vuuren H.J."/>
            <person name="Jones S.J."/>
            <person name="Pretorius I.S."/>
            <person name="Schmidt S.A."/>
            <person name="Borneman A.R."/>
        </authorList>
    </citation>
    <scope>NUCLEOTIDE SEQUENCE [LARGE SCALE GENOMIC DNA]</scope>
    <source>
        <strain evidence="4">cv. Chardonnay</strain>
        <tissue evidence="3">Leaf</tissue>
    </source>
</reference>
<organism evidence="3 4">
    <name type="scientific">Vitis vinifera</name>
    <name type="common">Grape</name>
    <dbReference type="NCBI Taxonomy" id="29760"/>
    <lineage>
        <taxon>Eukaryota</taxon>
        <taxon>Viridiplantae</taxon>
        <taxon>Streptophyta</taxon>
        <taxon>Embryophyta</taxon>
        <taxon>Tracheophyta</taxon>
        <taxon>Spermatophyta</taxon>
        <taxon>Magnoliopsida</taxon>
        <taxon>eudicotyledons</taxon>
        <taxon>Gunneridae</taxon>
        <taxon>Pentapetalae</taxon>
        <taxon>rosids</taxon>
        <taxon>Vitales</taxon>
        <taxon>Vitaceae</taxon>
        <taxon>Viteae</taxon>
        <taxon>Vitis</taxon>
    </lineage>
</organism>
<evidence type="ECO:0000313" key="4">
    <source>
        <dbReference type="Proteomes" id="UP000288805"/>
    </source>
</evidence>
<dbReference type="InterPro" id="IPR016161">
    <property type="entry name" value="Ald_DH/histidinol_DH"/>
</dbReference>
<dbReference type="SUPFAM" id="SSF53720">
    <property type="entry name" value="ALDH-like"/>
    <property type="match status" value="1"/>
</dbReference>
<dbReference type="Gene3D" id="3.40.605.10">
    <property type="entry name" value="Aldehyde Dehydrogenase, Chain A, domain 1"/>
    <property type="match status" value="1"/>
</dbReference>
<dbReference type="Pfam" id="PF00171">
    <property type="entry name" value="Aldedh"/>
    <property type="match status" value="1"/>
</dbReference>
<feature type="domain" description="Aldehyde dehydrogenase" evidence="2">
    <location>
        <begin position="71"/>
        <end position="202"/>
    </location>
</feature>
<evidence type="ECO:0000259" key="2">
    <source>
        <dbReference type="Pfam" id="PF00171"/>
    </source>
</evidence>
<dbReference type="EMBL" id="QGNW01002260">
    <property type="protein sequence ID" value="RVW21937.1"/>
    <property type="molecule type" value="Genomic_DNA"/>
</dbReference>
<dbReference type="PANTHER" id="PTHR43866">
    <property type="entry name" value="MALONATE-SEMIALDEHYDE DEHYDROGENASE"/>
    <property type="match status" value="1"/>
</dbReference>
<comment type="caution">
    <text evidence="3">The sequence shown here is derived from an EMBL/GenBank/DDBJ whole genome shotgun (WGS) entry which is preliminary data.</text>
</comment>
<dbReference type="InterPro" id="IPR010061">
    <property type="entry name" value="MeMal-semiAld_DH"/>
</dbReference>
<protein>
    <submittedName>
        <fullName evidence="3">Methylmalonate-semialdehyde dehydrogenase [acylating], mitochondrial</fullName>
    </submittedName>
</protein>
<dbReference type="PANTHER" id="PTHR43866:SF3">
    <property type="entry name" value="METHYLMALONATE-SEMIALDEHYDE DEHYDROGENASE [ACYLATING], MITOCHONDRIAL"/>
    <property type="match status" value="1"/>
</dbReference>
<dbReference type="InterPro" id="IPR015590">
    <property type="entry name" value="Aldehyde_DH_dom"/>
</dbReference>
<accession>A0A438CFE7</accession>
<dbReference type="Proteomes" id="UP000288805">
    <property type="component" value="Unassembled WGS sequence"/>
</dbReference>